<keyword evidence="3" id="KW-1185">Reference proteome</keyword>
<feature type="region of interest" description="Disordered" evidence="1">
    <location>
        <begin position="1"/>
        <end position="34"/>
    </location>
</feature>
<gene>
    <name evidence="2" type="ORF">ACHAW5_006251</name>
</gene>
<feature type="region of interest" description="Disordered" evidence="1">
    <location>
        <begin position="186"/>
        <end position="215"/>
    </location>
</feature>
<comment type="caution">
    <text evidence="2">The sequence shown here is derived from an EMBL/GenBank/DDBJ whole genome shotgun (WGS) entry which is preliminary data.</text>
</comment>
<dbReference type="AlphaFoldDB" id="A0ABD3PYL9"/>
<feature type="compositionally biased region" description="Pro residues" evidence="1">
    <location>
        <begin position="12"/>
        <end position="23"/>
    </location>
</feature>
<dbReference type="Proteomes" id="UP001530315">
    <property type="component" value="Unassembled WGS sequence"/>
</dbReference>
<evidence type="ECO:0000313" key="2">
    <source>
        <dbReference type="EMBL" id="KAL3793092.1"/>
    </source>
</evidence>
<sequence>MRRKIMMMMSAPTPPPPPPPLPSPRSVVQSSTGPRPSRAMLAFFLLLLTTTTTTTTTTDAFALSYSSATSSSSFAAAASSVIRRFGKASHTVVVTRSSKTNDDDYDDDDDVGASAARAEIEARASRTREVPRLTSEDRSLVSRIHAEFVNSDDEMAMEAEISKRLETMSPRLLVALQMAGEALEWTEEVEEEEEDDDCDDDDDGGGGGGRGGGAKDDVVVDFEARMVRVGRALRRVLDGRLDSGRRLLEEMLASGEIRKLDALIGRSAREGRLDTSFFQVLSVNMRDAAMNDHDDDYDDDDSVGKTNDDFPIDPAVPAGEDVNVDRRQILQHVYTRCQEELEKNVPPGIGLLNKLLRTEVSSIRDNQLRHYLGPRATSISSPDGRVIELPGIGNGRPLVSHVELVDAVSDAVGRVRAIESAGGTDRMSAARFVEDVRRIAAEARAVLASLHGEDGGVVVEFQEALMPVFRPGSAAPVAPAPVVPADATGTKKLSSGA</sequence>
<feature type="compositionally biased region" description="Acidic residues" evidence="1">
    <location>
        <begin position="186"/>
        <end position="204"/>
    </location>
</feature>
<organism evidence="2 3">
    <name type="scientific">Stephanodiscus triporus</name>
    <dbReference type="NCBI Taxonomy" id="2934178"/>
    <lineage>
        <taxon>Eukaryota</taxon>
        <taxon>Sar</taxon>
        <taxon>Stramenopiles</taxon>
        <taxon>Ochrophyta</taxon>
        <taxon>Bacillariophyta</taxon>
        <taxon>Coscinodiscophyceae</taxon>
        <taxon>Thalassiosirophycidae</taxon>
        <taxon>Stephanodiscales</taxon>
        <taxon>Stephanodiscaceae</taxon>
        <taxon>Stephanodiscus</taxon>
    </lineage>
</organism>
<evidence type="ECO:0000313" key="3">
    <source>
        <dbReference type="Proteomes" id="UP001530315"/>
    </source>
</evidence>
<proteinExistence type="predicted"/>
<feature type="region of interest" description="Disordered" evidence="1">
    <location>
        <begin position="477"/>
        <end position="497"/>
    </location>
</feature>
<protein>
    <submittedName>
        <fullName evidence="2">Uncharacterized protein</fullName>
    </submittedName>
</protein>
<name>A0ABD3PYL9_9STRA</name>
<dbReference type="EMBL" id="JALLAZ020000526">
    <property type="protein sequence ID" value="KAL3793092.1"/>
    <property type="molecule type" value="Genomic_DNA"/>
</dbReference>
<evidence type="ECO:0000256" key="1">
    <source>
        <dbReference type="SAM" id="MobiDB-lite"/>
    </source>
</evidence>
<reference evidence="2 3" key="1">
    <citation type="submission" date="2024-10" db="EMBL/GenBank/DDBJ databases">
        <title>Updated reference genomes for cyclostephanoid diatoms.</title>
        <authorList>
            <person name="Roberts W.R."/>
            <person name="Alverson A.J."/>
        </authorList>
    </citation>
    <scope>NUCLEOTIDE SEQUENCE [LARGE SCALE GENOMIC DNA]</scope>
    <source>
        <strain evidence="2 3">AJA276-08</strain>
    </source>
</reference>
<accession>A0ABD3PYL9</accession>